<dbReference type="PANTHER" id="PTHR30520">
    <property type="entry name" value="FORMATE TRANSPORTER-RELATED"/>
    <property type="match status" value="1"/>
</dbReference>
<feature type="transmembrane region" description="Helical" evidence="5">
    <location>
        <begin position="121"/>
        <end position="147"/>
    </location>
</feature>
<dbReference type="OrthoDB" id="261587at2"/>
<evidence type="ECO:0000256" key="2">
    <source>
        <dbReference type="ARBA" id="ARBA00022692"/>
    </source>
</evidence>
<comment type="caution">
    <text evidence="6">The sequence shown here is derived from an EMBL/GenBank/DDBJ whole genome shotgun (WGS) entry which is preliminary data.</text>
</comment>
<proteinExistence type="predicted"/>
<dbReference type="InterPro" id="IPR000292">
    <property type="entry name" value="For/NO2_transpt"/>
</dbReference>
<name>A0A1C1Z1R6_9HYPH</name>
<comment type="subcellular location">
    <subcellularLocation>
        <location evidence="1">Membrane</location>
        <topology evidence="1">Multi-pass membrane protein</topology>
    </subcellularLocation>
</comment>
<dbReference type="EMBL" id="LQZT01000001">
    <property type="protein sequence ID" value="OCW59670.1"/>
    <property type="molecule type" value="Genomic_DNA"/>
</dbReference>
<dbReference type="PANTHER" id="PTHR30520:SF2">
    <property type="entry name" value="INNER MEMBRANE PROTEIN YFDC"/>
    <property type="match status" value="1"/>
</dbReference>
<reference evidence="6 7" key="1">
    <citation type="submission" date="2015-12" db="EMBL/GenBank/DDBJ databases">
        <authorList>
            <person name="Shamseldin A."/>
            <person name="Moawad H."/>
            <person name="Abd El-Rahim W.M."/>
            <person name="Sadowsky M.J."/>
        </authorList>
    </citation>
    <scope>NUCLEOTIDE SEQUENCE [LARGE SCALE GENOMIC DNA]</scope>
    <source>
        <strain evidence="6 7">JC234</strain>
    </source>
</reference>
<evidence type="ECO:0000256" key="4">
    <source>
        <dbReference type="ARBA" id="ARBA00023136"/>
    </source>
</evidence>
<sequence>MADVVEEAKEKSVDKASKLSPRLIHEVIRRDGEEELKRPFHSLFWSGLAAGILISFSITGKAMLRTYLPDTDWRPLVDNFGYSFGFLLVILGRMQLFTENTIMTVLPVVAKPSRKSAIKLARLWGLVLVANVIGCFIAAITIAHAGVLPDNLLPAFDALARHAMEIPAAEGFARAIPAGILIAALVWMLPQAEGSSFWVITLFTWLIGVCGFTHIVAGSVEMAWMLVTGQTGIAHALGSFFFPVLAGNVVGGTLIFTFLTWAQVHQEIPQRDGEPD</sequence>
<gene>
    <name evidence="6" type="ORF">AWJ14_10865</name>
</gene>
<evidence type="ECO:0000256" key="1">
    <source>
        <dbReference type="ARBA" id="ARBA00004141"/>
    </source>
</evidence>
<evidence type="ECO:0000313" key="6">
    <source>
        <dbReference type="EMBL" id="OCW59670.1"/>
    </source>
</evidence>
<evidence type="ECO:0000313" key="7">
    <source>
        <dbReference type="Proteomes" id="UP000094795"/>
    </source>
</evidence>
<keyword evidence="3 5" id="KW-1133">Transmembrane helix</keyword>
<feature type="transmembrane region" description="Helical" evidence="5">
    <location>
        <begin position="197"/>
        <end position="220"/>
    </location>
</feature>
<keyword evidence="7" id="KW-1185">Reference proteome</keyword>
<protein>
    <submittedName>
        <fullName evidence="6">Transporter (Formate/nitrite transporter family protein)</fullName>
    </submittedName>
</protein>
<dbReference type="InterPro" id="IPR023271">
    <property type="entry name" value="Aquaporin-like"/>
</dbReference>
<dbReference type="GO" id="GO:0015499">
    <property type="term" value="F:formate transmembrane transporter activity"/>
    <property type="evidence" value="ECO:0007669"/>
    <property type="project" value="TreeGrafter"/>
</dbReference>
<feature type="transmembrane region" description="Helical" evidence="5">
    <location>
        <begin position="84"/>
        <end position="109"/>
    </location>
</feature>
<dbReference type="Gene3D" id="1.20.1080.10">
    <property type="entry name" value="Glycerol uptake facilitator protein"/>
    <property type="match status" value="1"/>
</dbReference>
<dbReference type="STRING" id="1480615.AWJ14_10865"/>
<evidence type="ECO:0000256" key="5">
    <source>
        <dbReference type="SAM" id="Phobius"/>
    </source>
</evidence>
<dbReference type="InterPro" id="IPR036259">
    <property type="entry name" value="MFS_trans_sf"/>
</dbReference>
<dbReference type="AlphaFoldDB" id="A0A1C1Z1R6"/>
<evidence type="ECO:0000256" key="3">
    <source>
        <dbReference type="ARBA" id="ARBA00022989"/>
    </source>
</evidence>
<feature type="transmembrane region" description="Helical" evidence="5">
    <location>
        <begin position="43"/>
        <end position="64"/>
    </location>
</feature>
<dbReference type="Pfam" id="PF01226">
    <property type="entry name" value="Form_Nir_trans"/>
    <property type="match status" value="1"/>
</dbReference>
<dbReference type="SUPFAM" id="SSF103473">
    <property type="entry name" value="MFS general substrate transporter"/>
    <property type="match status" value="1"/>
</dbReference>
<keyword evidence="2 5" id="KW-0812">Transmembrane</keyword>
<dbReference type="Proteomes" id="UP000094795">
    <property type="component" value="Unassembled WGS sequence"/>
</dbReference>
<accession>A0A1C1Z1R6</accession>
<feature type="transmembrane region" description="Helical" evidence="5">
    <location>
        <begin position="240"/>
        <end position="261"/>
    </location>
</feature>
<dbReference type="GO" id="GO:0005886">
    <property type="term" value="C:plasma membrane"/>
    <property type="evidence" value="ECO:0007669"/>
    <property type="project" value="TreeGrafter"/>
</dbReference>
<feature type="transmembrane region" description="Helical" evidence="5">
    <location>
        <begin position="171"/>
        <end position="190"/>
    </location>
</feature>
<organism evidence="6 7">
    <name type="scientific">Hoeflea olei</name>
    <dbReference type="NCBI Taxonomy" id="1480615"/>
    <lineage>
        <taxon>Bacteria</taxon>
        <taxon>Pseudomonadati</taxon>
        <taxon>Pseudomonadota</taxon>
        <taxon>Alphaproteobacteria</taxon>
        <taxon>Hyphomicrobiales</taxon>
        <taxon>Rhizobiaceae</taxon>
        <taxon>Hoeflea</taxon>
    </lineage>
</organism>
<keyword evidence="4 5" id="KW-0472">Membrane</keyword>